<keyword evidence="6 8" id="KW-0342">GTP-binding</keyword>
<keyword evidence="5 8" id="KW-0460">Magnesium</keyword>
<dbReference type="Pfam" id="PF12804">
    <property type="entry name" value="NTP_transf_3"/>
    <property type="match status" value="1"/>
</dbReference>
<proteinExistence type="inferred from homology"/>
<dbReference type="PANTHER" id="PTHR19136">
    <property type="entry name" value="MOLYBDENUM COFACTOR GUANYLYLTRANSFERASE"/>
    <property type="match status" value="1"/>
</dbReference>
<dbReference type="InterPro" id="IPR029044">
    <property type="entry name" value="Nucleotide-diphossugar_trans"/>
</dbReference>
<dbReference type="GO" id="GO:0046872">
    <property type="term" value="F:metal ion binding"/>
    <property type="evidence" value="ECO:0007669"/>
    <property type="project" value="UniProtKB-KW"/>
</dbReference>
<feature type="binding site" evidence="8">
    <location>
        <position position="19"/>
    </location>
    <ligand>
        <name>GTP</name>
        <dbReference type="ChEBI" id="CHEBI:37565"/>
    </ligand>
</feature>
<accession>A0A2T5G4L8</accession>
<comment type="cofactor">
    <cofactor evidence="8">
        <name>Mg(2+)</name>
        <dbReference type="ChEBI" id="CHEBI:18420"/>
    </cofactor>
</comment>
<keyword evidence="7 8" id="KW-0501">Molybdenum cofactor biosynthesis</keyword>
<evidence type="ECO:0000256" key="1">
    <source>
        <dbReference type="ARBA" id="ARBA00022490"/>
    </source>
</evidence>
<keyword evidence="2 8" id="KW-0808">Transferase</keyword>
<dbReference type="GO" id="GO:0061603">
    <property type="term" value="F:molybdenum cofactor guanylyltransferase activity"/>
    <property type="evidence" value="ECO:0007669"/>
    <property type="project" value="UniProtKB-EC"/>
</dbReference>
<sequence length="200" mass="22234">MRSACILSGGKSSRMGRNKAFLPVGGLPNIRRIVETLRPHFPDICLVTNDPEAYEDLGLPTTRDRYPGQGPVAGVHAGLLLARFDRVFVVANDMPFVSADVALRLVELSEGYDAAVPEVGGQVHTLYAVYRKETAPHFEAVLLAGRRRMVDVYKRIRVRYVRSGELGLTSEEAERTFFNMNTPEEYARVLAWTEEGGPRA</sequence>
<comment type="caution">
    <text evidence="10">The sequence shown here is derived from an EMBL/GenBank/DDBJ whole genome shotgun (WGS) entry which is preliminary data.</text>
</comment>
<evidence type="ECO:0000256" key="6">
    <source>
        <dbReference type="ARBA" id="ARBA00023134"/>
    </source>
</evidence>
<dbReference type="InterPro" id="IPR013482">
    <property type="entry name" value="Molybde_CF_guanTrfase"/>
</dbReference>
<dbReference type="GO" id="GO:1902758">
    <property type="term" value="P:bis(molybdopterin guanine dinucleotide)molybdenum biosynthetic process"/>
    <property type="evidence" value="ECO:0007669"/>
    <property type="project" value="TreeGrafter"/>
</dbReference>
<feature type="binding site" evidence="8">
    <location>
        <position position="93"/>
    </location>
    <ligand>
        <name>Mg(2+)</name>
        <dbReference type="ChEBI" id="CHEBI:18420"/>
    </ligand>
</feature>
<organism evidence="10 11">
    <name type="scientific">Brockia lithotrophica</name>
    <dbReference type="NCBI Taxonomy" id="933949"/>
    <lineage>
        <taxon>Bacteria</taxon>
        <taxon>Bacillati</taxon>
        <taxon>Bacillota</taxon>
        <taxon>Bacilli</taxon>
        <taxon>Bacillales</taxon>
        <taxon>Bacillales Family X. Incertae Sedis</taxon>
        <taxon>Brockia</taxon>
    </lineage>
</organism>
<dbReference type="EMBL" id="PEBW01000007">
    <property type="protein sequence ID" value="PTQ51113.1"/>
    <property type="molecule type" value="Genomic_DNA"/>
</dbReference>
<evidence type="ECO:0000256" key="5">
    <source>
        <dbReference type="ARBA" id="ARBA00022842"/>
    </source>
</evidence>
<evidence type="ECO:0000259" key="9">
    <source>
        <dbReference type="Pfam" id="PF12804"/>
    </source>
</evidence>
<comment type="function">
    <text evidence="8">Transfers a GMP moiety from GTP to Mo-molybdopterin (Mo-MPT) cofactor (Moco or molybdenum cofactor) to form Mo-molybdopterin guanine dinucleotide (Mo-MGD) cofactor.</text>
</comment>
<dbReference type="Gene3D" id="3.90.550.10">
    <property type="entry name" value="Spore Coat Polysaccharide Biosynthesis Protein SpsA, Chain A"/>
    <property type="match status" value="1"/>
</dbReference>
<name>A0A2T5G4L8_9BACL</name>
<dbReference type="EC" id="2.7.7.77" evidence="8"/>
<evidence type="ECO:0000256" key="8">
    <source>
        <dbReference type="HAMAP-Rule" id="MF_00316"/>
    </source>
</evidence>
<dbReference type="CDD" id="cd02503">
    <property type="entry name" value="MobA"/>
    <property type="match status" value="1"/>
</dbReference>
<dbReference type="Proteomes" id="UP000244016">
    <property type="component" value="Unassembled WGS sequence"/>
</dbReference>
<dbReference type="PANTHER" id="PTHR19136:SF81">
    <property type="entry name" value="MOLYBDENUM COFACTOR GUANYLYLTRANSFERASE"/>
    <property type="match status" value="1"/>
</dbReference>
<evidence type="ECO:0000256" key="4">
    <source>
        <dbReference type="ARBA" id="ARBA00022741"/>
    </source>
</evidence>
<dbReference type="HAMAP" id="MF_00316">
    <property type="entry name" value="MobA"/>
    <property type="match status" value="1"/>
</dbReference>
<comment type="domain">
    <text evidence="8">The N-terminal domain determines nucleotide recognition and specific binding, while the C-terminal domain determines the specific binding to the target protein.</text>
</comment>
<gene>
    <name evidence="8" type="primary">mobA</name>
    <name evidence="10" type="ORF">BLITH_0543</name>
</gene>
<keyword evidence="1 8" id="KW-0963">Cytoplasm</keyword>
<feature type="binding site" evidence="8">
    <location>
        <position position="64"/>
    </location>
    <ligand>
        <name>GTP</name>
        <dbReference type="ChEBI" id="CHEBI:37565"/>
    </ligand>
</feature>
<evidence type="ECO:0000313" key="10">
    <source>
        <dbReference type="EMBL" id="PTQ51113.1"/>
    </source>
</evidence>
<dbReference type="GO" id="GO:0005525">
    <property type="term" value="F:GTP binding"/>
    <property type="evidence" value="ECO:0007669"/>
    <property type="project" value="UniProtKB-UniRule"/>
</dbReference>
<evidence type="ECO:0000256" key="3">
    <source>
        <dbReference type="ARBA" id="ARBA00022723"/>
    </source>
</evidence>
<keyword evidence="3 8" id="KW-0479">Metal-binding</keyword>
<dbReference type="SUPFAM" id="SSF53448">
    <property type="entry name" value="Nucleotide-diphospho-sugar transferases"/>
    <property type="match status" value="1"/>
</dbReference>
<reference evidence="10 11" key="1">
    <citation type="submission" date="2017-08" db="EMBL/GenBank/DDBJ databases">
        <title>Burning lignite coal seam in the remote Altai Mountains harbors a hydrogen-driven thermophilic microbial community.</title>
        <authorList>
            <person name="Kadnikov V.V."/>
            <person name="Mardanov A.V."/>
            <person name="Ivasenko D."/>
            <person name="Beletsky A.V."/>
            <person name="Karnachuk O.V."/>
            <person name="Ravin N.V."/>
        </authorList>
    </citation>
    <scope>NUCLEOTIDE SEQUENCE [LARGE SCALE GENOMIC DNA]</scope>
    <source>
        <strain evidence="10">AL31</strain>
    </source>
</reference>
<comment type="catalytic activity">
    <reaction evidence="8">
        <text>Mo-molybdopterin + GTP + H(+) = Mo-molybdopterin guanine dinucleotide + diphosphate</text>
        <dbReference type="Rhea" id="RHEA:34243"/>
        <dbReference type="ChEBI" id="CHEBI:15378"/>
        <dbReference type="ChEBI" id="CHEBI:33019"/>
        <dbReference type="ChEBI" id="CHEBI:37565"/>
        <dbReference type="ChEBI" id="CHEBI:71302"/>
        <dbReference type="ChEBI" id="CHEBI:71310"/>
        <dbReference type="EC" id="2.7.7.77"/>
    </reaction>
</comment>
<evidence type="ECO:0000256" key="7">
    <source>
        <dbReference type="ARBA" id="ARBA00023150"/>
    </source>
</evidence>
<evidence type="ECO:0000256" key="2">
    <source>
        <dbReference type="ARBA" id="ARBA00022679"/>
    </source>
</evidence>
<feature type="binding site" evidence="8">
    <location>
        <begin position="7"/>
        <end position="9"/>
    </location>
    <ligand>
        <name>GTP</name>
        <dbReference type="ChEBI" id="CHEBI:37565"/>
    </ligand>
</feature>
<comment type="similarity">
    <text evidence="8">Belongs to the MobA family.</text>
</comment>
<dbReference type="AlphaFoldDB" id="A0A2T5G4L8"/>
<keyword evidence="4 8" id="KW-0547">Nucleotide-binding</keyword>
<feature type="binding site" evidence="8">
    <location>
        <position position="93"/>
    </location>
    <ligand>
        <name>GTP</name>
        <dbReference type="ChEBI" id="CHEBI:37565"/>
    </ligand>
</feature>
<protein>
    <recommendedName>
        <fullName evidence="8">Probable molybdenum cofactor guanylyltransferase</fullName>
        <shortName evidence="8">MoCo guanylyltransferase</shortName>
        <ecNumber evidence="8">2.7.7.77</ecNumber>
    </recommendedName>
    <alternativeName>
        <fullName evidence="8">GTP:molybdopterin guanylyltransferase</fullName>
    </alternativeName>
    <alternativeName>
        <fullName evidence="8">Mo-MPT guanylyltransferase</fullName>
    </alternativeName>
    <alternativeName>
        <fullName evidence="8">Molybdopterin guanylyltransferase</fullName>
    </alternativeName>
    <alternativeName>
        <fullName evidence="8">Molybdopterin-guanine dinucleotide synthase</fullName>
        <shortName evidence="8">MGD synthase</shortName>
    </alternativeName>
</protein>
<comment type="caution">
    <text evidence="8">Lacks conserved residue(s) required for the propagation of feature annotation.</text>
</comment>
<comment type="subcellular location">
    <subcellularLocation>
        <location evidence="8">Cytoplasm</location>
    </subcellularLocation>
</comment>
<dbReference type="InterPro" id="IPR025877">
    <property type="entry name" value="MobA-like_NTP_Trfase"/>
</dbReference>
<dbReference type="GO" id="GO:0005737">
    <property type="term" value="C:cytoplasm"/>
    <property type="evidence" value="ECO:0007669"/>
    <property type="project" value="UniProtKB-SubCell"/>
</dbReference>
<feature type="domain" description="MobA-like NTP transferase" evidence="9">
    <location>
        <begin position="4"/>
        <end position="151"/>
    </location>
</feature>
<evidence type="ECO:0000313" key="11">
    <source>
        <dbReference type="Proteomes" id="UP000244016"/>
    </source>
</evidence>